<dbReference type="PANTHER" id="PTHR46594">
    <property type="entry name" value="P-TYPE CATION-TRANSPORTING ATPASE"/>
    <property type="match status" value="1"/>
</dbReference>
<dbReference type="PROSITE" id="PS01047">
    <property type="entry name" value="HMA_1"/>
    <property type="match status" value="1"/>
</dbReference>
<evidence type="ECO:0000313" key="4">
    <source>
        <dbReference type="EMBL" id="RIJ50055.1"/>
    </source>
</evidence>
<dbReference type="FunFam" id="3.30.70.100:FF:000001">
    <property type="entry name" value="ATPase copper transporting beta"/>
    <property type="match status" value="1"/>
</dbReference>
<dbReference type="Pfam" id="PF00403">
    <property type="entry name" value="HMA"/>
    <property type="match status" value="1"/>
</dbReference>
<dbReference type="EMBL" id="QWGR01000002">
    <property type="protein sequence ID" value="RIJ50055.1"/>
    <property type="molecule type" value="Genomic_DNA"/>
</dbReference>
<keyword evidence="5" id="KW-1185">Reference proteome</keyword>
<keyword evidence="2" id="KW-0186">Copper</keyword>
<name>A0A399T565_9BACT</name>
<dbReference type="InterPro" id="IPR017969">
    <property type="entry name" value="Heavy-metal-associated_CS"/>
</dbReference>
<dbReference type="InterPro" id="IPR036163">
    <property type="entry name" value="HMA_dom_sf"/>
</dbReference>
<dbReference type="NCBIfam" id="TIGR00003">
    <property type="entry name" value="copper ion binding protein"/>
    <property type="match status" value="1"/>
</dbReference>
<dbReference type="SUPFAM" id="SSF55008">
    <property type="entry name" value="HMA, heavy metal-associated domain"/>
    <property type="match status" value="1"/>
</dbReference>
<evidence type="ECO:0000259" key="3">
    <source>
        <dbReference type="PROSITE" id="PS50846"/>
    </source>
</evidence>
<gene>
    <name evidence="4" type="ORF">D1614_04730</name>
</gene>
<proteinExistence type="predicted"/>
<comment type="caution">
    <text evidence="4">The sequence shown here is derived from an EMBL/GenBank/DDBJ whole genome shotgun (WGS) entry which is preliminary data.</text>
</comment>
<evidence type="ECO:0000256" key="1">
    <source>
        <dbReference type="ARBA" id="ARBA00022723"/>
    </source>
</evidence>
<evidence type="ECO:0000313" key="5">
    <source>
        <dbReference type="Proteomes" id="UP000265926"/>
    </source>
</evidence>
<dbReference type="InterPro" id="IPR000428">
    <property type="entry name" value="Cu-bd"/>
</dbReference>
<dbReference type="GO" id="GO:0006825">
    <property type="term" value="P:copper ion transport"/>
    <property type="evidence" value="ECO:0007669"/>
    <property type="project" value="InterPro"/>
</dbReference>
<dbReference type="PROSITE" id="PS51257">
    <property type="entry name" value="PROKAR_LIPOPROTEIN"/>
    <property type="match status" value="1"/>
</dbReference>
<feature type="domain" description="HMA" evidence="3">
    <location>
        <begin position="34"/>
        <end position="100"/>
    </location>
</feature>
<protein>
    <submittedName>
        <fullName evidence="4">Heavy-metal-associated domain-containing protein</fullName>
    </submittedName>
</protein>
<dbReference type="RefSeq" id="WP_119436742.1">
    <property type="nucleotide sequence ID" value="NZ_QWGR01000002.1"/>
</dbReference>
<dbReference type="PRINTS" id="PR00944">
    <property type="entry name" value="CUEXPORT"/>
</dbReference>
<dbReference type="Gene3D" id="3.30.70.100">
    <property type="match status" value="1"/>
</dbReference>
<evidence type="ECO:0000256" key="2">
    <source>
        <dbReference type="ARBA" id="ARBA00023008"/>
    </source>
</evidence>
<accession>A0A399T565</accession>
<sequence length="103" mass="10841">MKKVLFLLLAIGLFACGSAEKKTDAKSAAAAEVTEVSLSIGGMTCEHCVMSVEKGIGSLEGIEAVKVTLSDSTAVVKYNASVLKLDDIKEAVKKRGYEVKSTE</sequence>
<reference evidence="4 5" key="1">
    <citation type="submission" date="2018-08" db="EMBL/GenBank/DDBJ databases">
        <title>Pallidiluteibacterium maritimus gen. nov., sp. nov., isolated from coastal sediment.</title>
        <authorList>
            <person name="Zhou L.Y."/>
        </authorList>
    </citation>
    <scope>NUCLEOTIDE SEQUENCE [LARGE SCALE GENOMIC DNA]</scope>
    <source>
        <strain evidence="4 5">XSD2</strain>
    </source>
</reference>
<dbReference type="InterPro" id="IPR006122">
    <property type="entry name" value="HMA_Cu_ion-bd"/>
</dbReference>
<dbReference type="AlphaFoldDB" id="A0A399T565"/>
<dbReference type="GO" id="GO:0005507">
    <property type="term" value="F:copper ion binding"/>
    <property type="evidence" value="ECO:0007669"/>
    <property type="project" value="InterPro"/>
</dbReference>
<dbReference type="InterPro" id="IPR006121">
    <property type="entry name" value="HMA_dom"/>
</dbReference>
<dbReference type="Proteomes" id="UP000265926">
    <property type="component" value="Unassembled WGS sequence"/>
</dbReference>
<dbReference type="PROSITE" id="PS50846">
    <property type="entry name" value="HMA_2"/>
    <property type="match status" value="1"/>
</dbReference>
<dbReference type="CDD" id="cd00371">
    <property type="entry name" value="HMA"/>
    <property type="match status" value="1"/>
</dbReference>
<dbReference type="OrthoDB" id="9813965at2"/>
<keyword evidence="1" id="KW-0479">Metal-binding</keyword>
<organism evidence="4 5">
    <name type="scientific">Maribellus luteus</name>
    <dbReference type="NCBI Taxonomy" id="2305463"/>
    <lineage>
        <taxon>Bacteria</taxon>
        <taxon>Pseudomonadati</taxon>
        <taxon>Bacteroidota</taxon>
        <taxon>Bacteroidia</taxon>
        <taxon>Marinilabiliales</taxon>
        <taxon>Prolixibacteraceae</taxon>
        <taxon>Maribellus</taxon>
    </lineage>
</organism>
<dbReference type="PANTHER" id="PTHR46594:SF4">
    <property type="entry name" value="P-TYPE CATION-TRANSPORTING ATPASE"/>
    <property type="match status" value="1"/>
</dbReference>